<name>A0AAE0WK54_9PEZI</name>
<proteinExistence type="predicted"/>
<evidence type="ECO:0000256" key="1">
    <source>
        <dbReference type="SAM" id="MobiDB-lite"/>
    </source>
</evidence>
<dbReference type="EMBL" id="JAUTXT010000027">
    <property type="protein sequence ID" value="KAK3673172.1"/>
    <property type="molecule type" value="Genomic_DNA"/>
</dbReference>
<evidence type="ECO:0000313" key="2">
    <source>
        <dbReference type="EMBL" id="KAK3673172.1"/>
    </source>
</evidence>
<accession>A0AAE0WK54</accession>
<comment type="caution">
    <text evidence="2">The sequence shown here is derived from an EMBL/GenBank/DDBJ whole genome shotgun (WGS) entry which is preliminary data.</text>
</comment>
<feature type="region of interest" description="Disordered" evidence="1">
    <location>
        <begin position="189"/>
        <end position="235"/>
    </location>
</feature>
<feature type="region of interest" description="Disordered" evidence="1">
    <location>
        <begin position="1"/>
        <end position="28"/>
    </location>
</feature>
<gene>
    <name evidence="2" type="ORF">LTR78_007012</name>
</gene>
<organism evidence="2 3">
    <name type="scientific">Recurvomyces mirabilis</name>
    <dbReference type="NCBI Taxonomy" id="574656"/>
    <lineage>
        <taxon>Eukaryota</taxon>
        <taxon>Fungi</taxon>
        <taxon>Dikarya</taxon>
        <taxon>Ascomycota</taxon>
        <taxon>Pezizomycotina</taxon>
        <taxon>Dothideomycetes</taxon>
        <taxon>Dothideomycetidae</taxon>
        <taxon>Mycosphaerellales</taxon>
        <taxon>Teratosphaeriaceae</taxon>
        <taxon>Recurvomyces</taxon>
    </lineage>
</organism>
<reference evidence="2" key="1">
    <citation type="submission" date="2023-07" db="EMBL/GenBank/DDBJ databases">
        <title>Black Yeasts Isolated from many extreme environments.</title>
        <authorList>
            <person name="Coleine C."/>
            <person name="Stajich J.E."/>
            <person name="Selbmann L."/>
        </authorList>
    </citation>
    <scope>NUCLEOTIDE SEQUENCE</scope>
    <source>
        <strain evidence="2">CCFEE 5485</strain>
    </source>
</reference>
<dbReference type="AlphaFoldDB" id="A0AAE0WK54"/>
<keyword evidence="3" id="KW-1185">Reference proteome</keyword>
<evidence type="ECO:0000313" key="3">
    <source>
        <dbReference type="Proteomes" id="UP001274830"/>
    </source>
</evidence>
<dbReference type="Proteomes" id="UP001274830">
    <property type="component" value="Unassembled WGS sequence"/>
</dbReference>
<protein>
    <submittedName>
        <fullName evidence="2">Uncharacterized protein</fullName>
    </submittedName>
</protein>
<sequence length="254" mass="27778">MLRRTPTLLSKHVNPPTTAPIAGNSKPPIQPFHPSHLLRYVYEPRPDPINCTTLFPTREFATDPSHPLHIRTKRKLAAFDPDNFHWRVQCPVDVSKRAFVRSWAAKRVGKVLRGKIGAALGRRQGDGLVLRGGEGGGGLEGARDAAAAAEREGWIGALLVILTKDKISLTASDAEVRQSVEWLLERVREKQGQEGGRQTQKQRAGHAVKVPSSSRGRNIMVSKAGTSAAPTPPRTAKEIVKTEVGLAPSRPRDR</sequence>